<dbReference type="GO" id="GO:0008408">
    <property type="term" value="F:3'-5' exonuclease activity"/>
    <property type="evidence" value="ECO:0007669"/>
    <property type="project" value="InterPro"/>
</dbReference>
<dbReference type="AlphaFoldDB" id="A0A6V8P7C7"/>
<dbReference type="Gene3D" id="3.40.50.300">
    <property type="entry name" value="P-loop containing nucleotide triphosphate hydrolases"/>
    <property type="match status" value="1"/>
</dbReference>
<evidence type="ECO:0000313" key="13">
    <source>
        <dbReference type="EMBL" id="GFP39717.1"/>
    </source>
</evidence>
<keyword evidence="18" id="KW-1185">Reference proteome</keyword>
<evidence type="ECO:0000313" key="15">
    <source>
        <dbReference type="Proteomes" id="UP000561271"/>
    </source>
</evidence>
<evidence type="ECO:0000313" key="9">
    <source>
        <dbReference type="EMBL" id="GFP21799.1"/>
    </source>
</evidence>
<feature type="domain" description="DNA polymerase III delta subunit C-terminal" evidence="8">
    <location>
        <begin position="294"/>
        <end position="353"/>
    </location>
</feature>
<dbReference type="EMBL" id="BLRX01000014">
    <property type="protein sequence ID" value="GFP24791.1"/>
    <property type="molecule type" value="Genomic_DNA"/>
</dbReference>
<dbReference type="CDD" id="cd00009">
    <property type="entry name" value="AAA"/>
    <property type="match status" value="1"/>
</dbReference>
<dbReference type="InterPro" id="IPR004622">
    <property type="entry name" value="DNA_pol_HolB"/>
</dbReference>
<gene>
    <name evidence="9" type="ORF">HKBW3S06_01026</name>
    <name evidence="10" type="ORF">HKBW3S25_00228</name>
    <name evidence="11" type="ORF">HKBW3S33_00354</name>
    <name evidence="12" type="ORF">HKBW3S44_00923</name>
    <name evidence="13" type="ORF">HKBW3S47_01415</name>
</gene>
<evidence type="ECO:0000313" key="18">
    <source>
        <dbReference type="Proteomes" id="UP000591948"/>
    </source>
</evidence>
<dbReference type="NCBIfam" id="TIGR00678">
    <property type="entry name" value="holB"/>
    <property type="match status" value="1"/>
</dbReference>
<keyword evidence="4" id="KW-0548">Nucleotidyltransferase</keyword>
<dbReference type="EMBL" id="BLRV01000106">
    <property type="protein sequence ID" value="GFP21799.1"/>
    <property type="molecule type" value="Genomic_DNA"/>
</dbReference>
<evidence type="ECO:0000256" key="5">
    <source>
        <dbReference type="ARBA" id="ARBA00022705"/>
    </source>
</evidence>
<sequence>MGAMVFDDIVGQDQALDFLKKVLKSEQISHAYLFVGPEGVGRRKTALALAAALNCAKGGCGHCSICRRTIRGVYPDLKLIQPEGNFITIEQIRELQGSIKLRSYEGHRKVIIIDEAGSMNAEASNALLKTLEEPQDEEVFILIAASVEELLPTISSRCQVVPFRRVPREAIIREMVDRRGIDQSQADKIARISGGTYSRALEMLEGEGWRLERREEILSLLKKISGSPVEEAFSVAGALLSQAVGDQDNLLEVQKEEMEESLEVAMSPRHGAFIRNKLRKRHARQLSRKRSLEINDILDIISSWYRDLLVYQLTAQDSFLINRDHRNEIRDMARRARIERLTNVLKEIGKIRRMVGFYVNPGAAFEYLCLLLREV</sequence>
<evidence type="ECO:0000256" key="7">
    <source>
        <dbReference type="ARBA" id="ARBA00049244"/>
    </source>
</evidence>
<dbReference type="Proteomes" id="UP000561271">
    <property type="component" value="Unassembled WGS sequence"/>
</dbReference>
<evidence type="ECO:0000259" key="8">
    <source>
        <dbReference type="Pfam" id="PF09115"/>
    </source>
</evidence>
<dbReference type="PANTHER" id="PTHR11669">
    <property type="entry name" value="REPLICATION FACTOR C / DNA POLYMERASE III GAMMA-TAU SUBUNIT"/>
    <property type="match status" value="1"/>
</dbReference>
<comment type="caution">
    <text evidence="11">The sequence shown here is derived from an EMBL/GenBank/DDBJ whole genome shotgun (WGS) entry which is preliminary data.</text>
</comment>
<evidence type="ECO:0000313" key="14">
    <source>
        <dbReference type="Proteomes" id="UP000543224"/>
    </source>
</evidence>
<evidence type="ECO:0000313" key="16">
    <source>
        <dbReference type="Proteomes" id="UP000569018"/>
    </source>
</evidence>
<dbReference type="GO" id="GO:0003887">
    <property type="term" value="F:DNA-directed DNA polymerase activity"/>
    <property type="evidence" value="ECO:0007669"/>
    <property type="project" value="UniProtKB-KW"/>
</dbReference>
<dbReference type="PANTHER" id="PTHR11669:SF8">
    <property type="entry name" value="DNA POLYMERASE III SUBUNIT DELTA"/>
    <property type="match status" value="1"/>
</dbReference>
<evidence type="ECO:0000256" key="3">
    <source>
        <dbReference type="ARBA" id="ARBA00022679"/>
    </source>
</evidence>
<evidence type="ECO:0000313" key="10">
    <source>
        <dbReference type="EMBL" id="GFP24791.1"/>
    </source>
</evidence>
<dbReference type="Pfam" id="PF13177">
    <property type="entry name" value="DNA_pol3_delta2"/>
    <property type="match status" value="1"/>
</dbReference>
<evidence type="ECO:0000256" key="6">
    <source>
        <dbReference type="ARBA" id="ARBA00022932"/>
    </source>
</evidence>
<evidence type="ECO:0000256" key="2">
    <source>
        <dbReference type="ARBA" id="ARBA00014363"/>
    </source>
</evidence>
<dbReference type="Proteomes" id="UP000543224">
    <property type="component" value="Unassembled WGS sequence"/>
</dbReference>
<evidence type="ECO:0000313" key="12">
    <source>
        <dbReference type="EMBL" id="GFP37243.1"/>
    </source>
</evidence>
<protein>
    <recommendedName>
        <fullName evidence="2">DNA polymerase III subunit delta'</fullName>
        <ecNumber evidence="1">2.7.7.7</ecNumber>
    </recommendedName>
</protein>
<dbReference type="Proteomes" id="UP000591948">
    <property type="component" value="Unassembled WGS sequence"/>
</dbReference>
<keyword evidence="5" id="KW-0235">DNA replication</keyword>
<comment type="catalytic activity">
    <reaction evidence="7">
        <text>DNA(n) + a 2'-deoxyribonucleoside 5'-triphosphate = DNA(n+1) + diphosphate</text>
        <dbReference type="Rhea" id="RHEA:22508"/>
        <dbReference type="Rhea" id="RHEA-COMP:17339"/>
        <dbReference type="Rhea" id="RHEA-COMP:17340"/>
        <dbReference type="ChEBI" id="CHEBI:33019"/>
        <dbReference type="ChEBI" id="CHEBI:61560"/>
        <dbReference type="ChEBI" id="CHEBI:173112"/>
        <dbReference type="EC" id="2.7.7.7"/>
    </reaction>
</comment>
<dbReference type="FunFam" id="3.40.50.300:FF:001255">
    <property type="entry name" value="DNA polymerase III subunit delta"/>
    <property type="match status" value="1"/>
</dbReference>
<evidence type="ECO:0000313" key="11">
    <source>
        <dbReference type="EMBL" id="GFP26941.1"/>
    </source>
</evidence>
<dbReference type="Proteomes" id="UP000569018">
    <property type="component" value="Unassembled WGS sequence"/>
</dbReference>
<evidence type="ECO:0000256" key="4">
    <source>
        <dbReference type="ARBA" id="ARBA00022695"/>
    </source>
</evidence>
<dbReference type="EC" id="2.7.7.7" evidence="1"/>
<dbReference type="InterPro" id="IPR027417">
    <property type="entry name" value="P-loop_NTPase"/>
</dbReference>
<keyword evidence="3" id="KW-0808">Transferase</keyword>
<dbReference type="EMBL" id="BLRY01000009">
    <property type="protein sequence ID" value="GFP26941.1"/>
    <property type="molecule type" value="Genomic_DNA"/>
</dbReference>
<dbReference type="SUPFAM" id="SSF52540">
    <property type="entry name" value="P-loop containing nucleoside triphosphate hydrolases"/>
    <property type="match status" value="1"/>
</dbReference>
<dbReference type="GO" id="GO:0006261">
    <property type="term" value="P:DNA-templated DNA replication"/>
    <property type="evidence" value="ECO:0007669"/>
    <property type="project" value="TreeGrafter"/>
</dbReference>
<dbReference type="RefSeq" id="WP_176226895.1">
    <property type="nucleotide sequence ID" value="NZ_BLRY01000009.1"/>
</dbReference>
<dbReference type="InterPro" id="IPR015199">
    <property type="entry name" value="DNA_pol_III_delta_C"/>
</dbReference>
<dbReference type="InterPro" id="IPR050238">
    <property type="entry name" value="DNA_Rep/Repair_Clamp_Loader"/>
</dbReference>
<evidence type="ECO:0000256" key="1">
    <source>
        <dbReference type="ARBA" id="ARBA00012417"/>
    </source>
</evidence>
<reference evidence="14 15" key="1">
    <citation type="journal article" date="2020" name="Front. Microbiol.">
        <title>Single-cell genomics of novel Actinobacteria with the Wood-Ljungdahl pathway discovered in a serpentinizing system.</title>
        <authorList>
            <person name="Merino N."/>
            <person name="Kawai M."/>
            <person name="Boyd E.S."/>
            <person name="Colman D.R."/>
            <person name="McGlynn S.E."/>
            <person name="Nealson K.H."/>
            <person name="Kurokawa K."/>
            <person name="Hongoh Y."/>
        </authorList>
    </citation>
    <scope>NUCLEOTIDE SEQUENCE [LARGE SCALE GENOMIC DNA]</scope>
    <source>
        <strain evidence="9 17">S06</strain>
        <strain evidence="10 14">S25</strain>
        <strain evidence="11 18">S33</strain>
        <strain evidence="12 15">S44</strain>
        <strain evidence="13 16">S47</strain>
    </source>
</reference>
<dbReference type="GO" id="GO:0003677">
    <property type="term" value="F:DNA binding"/>
    <property type="evidence" value="ECO:0007669"/>
    <property type="project" value="InterPro"/>
</dbReference>
<dbReference type="Proteomes" id="UP000580051">
    <property type="component" value="Unassembled WGS sequence"/>
</dbReference>
<organism evidence="11 18">
    <name type="scientific">Candidatus Hakubella thermalkaliphila</name>
    <dbReference type="NCBI Taxonomy" id="2754717"/>
    <lineage>
        <taxon>Bacteria</taxon>
        <taxon>Bacillati</taxon>
        <taxon>Actinomycetota</taxon>
        <taxon>Actinomycetota incertae sedis</taxon>
        <taxon>Candidatus Hakubellales</taxon>
        <taxon>Candidatus Hakubellaceae</taxon>
        <taxon>Candidatus Hakubella</taxon>
    </lineage>
</organism>
<name>A0A6V8P7C7_9ACTN</name>
<dbReference type="EMBL" id="BLSC01000063">
    <property type="protein sequence ID" value="GFP37243.1"/>
    <property type="molecule type" value="Genomic_DNA"/>
</dbReference>
<keyword evidence="6" id="KW-0239">DNA-directed DNA polymerase</keyword>
<dbReference type="GO" id="GO:0009360">
    <property type="term" value="C:DNA polymerase III complex"/>
    <property type="evidence" value="ECO:0007669"/>
    <property type="project" value="InterPro"/>
</dbReference>
<proteinExistence type="predicted"/>
<dbReference type="Pfam" id="PF09115">
    <property type="entry name" value="DNApol3-delta_C"/>
    <property type="match status" value="1"/>
</dbReference>
<evidence type="ECO:0000313" key="17">
    <source>
        <dbReference type="Proteomes" id="UP000580051"/>
    </source>
</evidence>
<dbReference type="EMBL" id="BLSD01000080">
    <property type="protein sequence ID" value="GFP39717.1"/>
    <property type="molecule type" value="Genomic_DNA"/>
</dbReference>
<accession>A0A6V8P7C7</accession>